<evidence type="ECO:0000256" key="1">
    <source>
        <dbReference type="SAM" id="MobiDB-lite"/>
    </source>
</evidence>
<dbReference type="EMBL" id="VDEP01000274">
    <property type="protein sequence ID" value="KAA1113985.1"/>
    <property type="molecule type" value="Genomic_DNA"/>
</dbReference>
<evidence type="ECO:0000313" key="4">
    <source>
        <dbReference type="Proteomes" id="UP000325313"/>
    </source>
</evidence>
<organism evidence="2 4">
    <name type="scientific">Puccinia graminis f. sp. tritici</name>
    <dbReference type="NCBI Taxonomy" id="56615"/>
    <lineage>
        <taxon>Eukaryota</taxon>
        <taxon>Fungi</taxon>
        <taxon>Dikarya</taxon>
        <taxon>Basidiomycota</taxon>
        <taxon>Pucciniomycotina</taxon>
        <taxon>Pucciniomycetes</taxon>
        <taxon>Pucciniales</taxon>
        <taxon>Pucciniaceae</taxon>
        <taxon>Puccinia</taxon>
    </lineage>
</organism>
<name>A0A5B0QLW1_PUCGR</name>
<proteinExistence type="predicted"/>
<gene>
    <name evidence="2" type="ORF">PGTUg99_025907</name>
    <name evidence="3" type="ORF">PGTUg99_028201</name>
</gene>
<dbReference type="EMBL" id="VDEP01000137">
    <property type="protein sequence ID" value="KAA1129338.1"/>
    <property type="molecule type" value="Genomic_DNA"/>
</dbReference>
<dbReference type="PANTHER" id="PTHR31912">
    <property type="entry name" value="IP13529P"/>
    <property type="match status" value="1"/>
</dbReference>
<reference evidence="2 4" key="1">
    <citation type="submission" date="2019-05" db="EMBL/GenBank/DDBJ databases">
        <title>Emergence of the Ug99 lineage of the wheat stem rust pathogen through somatic hybridization.</title>
        <authorList>
            <person name="Li F."/>
            <person name="Upadhyaya N.M."/>
            <person name="Sperschneider J."/>
            <person name="Matny O."/>
            <person name="Nguyen-Phuc H."/>
            <person name="Mago R."/>
            <person name="Raley C."/>
            <person name="Miller M.E."/>
            <person name="Silverstein K.A.T."/>
            <person name="Henningsen E."/>
            <person name="Hirsch C.D."/>
            <person name="Visser B."/>
            <person name="Pretorius Z.A."/>
            <person name="Steffenson B.J."/>
            <person name="Schwessinger B."/>
            <person name="Dodds P.N."/>
            <person name="Figueroa M."/>
        </authorList>
    </citation>
    <scope>NUCLEOTIDE SEQUENCE [LARGE SCALE GENOMIC DNA]</scope>
    <source>
        <strain evidence="2 4">Ug99</strain>
    </source>
</reference>
<dbReference type="AlphaFoldDB" id="A0A5B0QLW1"/>
<dbReference type="PANTHER" id="PTHR31912:SF34">
    <property type="entry name" value="NOTOCHORD-RELATED PROTEIN"/>
    <property type="match status" value="1"/>
</dbReference>
<protein>
    <submittedName>
        <fullName evidence="2">Uncharacterized protein</fullName>
    </submittedName>
</protein>
<dbReference type="Proteomes" id="UP000325313">
    <property type="component" value="Unassembled WGS sequence"/>
</dbReference>
<evidence type="ECO:0000313" key="2">
    <source>
        <dbReference type="EMBL" id="KAA1113985.1"/>
    </source>
</evidence>
<sequence>MRPDKYFFEEETDRFSCILCGGKSTTNQKKHARGERHQNLVRLDEERLQRQQERIAANEALNQDESNRPRVEIETITNTDLQNEQLQPLLAQNDDESDVVPINLFEDGESEHEEEEMDWLNLLGVAIDQIDDEPADSFEEHPVPAYQRDVVEIEEITTIDSPWFPFVNKEYLIGSLLVGYLHKLISRDLYHQIRSILTLCQTNLPGWDALRSTRKKIRLMSHHSLVEKESAFGKPMFALDLREIISDDLRNPLVVPHLDFLPEDTHGRDIFKTSQSAKWLKHLEPDLRVQMVAYNEKHYYTYEPVQLKNDEIVIPIFFHTFQSNTFAKCYKPQLKSNRIKSMVKITIASNILYDDPNLQEIPLEDFDLLYPEILSSDGLKLLETCGNLIYQQDSEATITLPNPWREKANGKIIRHVPLNMYCDDTSGNKSKKWNKHISYYFTLSGLPPKISNQQFNCHFLCTSNIAGALDLGEIVVQQLNEMVNNGFEAYDMTLSQTVLVMAPLLCFMADSPMHAEITNTPVPGPSLNPCRQPNNFRTTEKTIRDSEALWKYVKENAQTMNKEKLDEKSVELGIRDQTNRKFSKRIIAFRATKKALLQDGKELPPEMDQPIPQDLCIESGLNCQHNCDRGNCTITPTEVVIVERRKSSVMRPQVKHNDDDNYVINSASLSAQVSHRKISSLNFKAIPPLDWIDALHDGLNNWGSSVEKKQTRKRKRATTASASGTQFDPSLN</sequence>
<feature type="region of interest" description="Disordered" evidence="1">
    <location>
        <begin position="706"/>
        <end position="732"/>
    </location>
</feature>
<comment type="caution">
    <text evidence="2">The sequence shown here is derived from an EMBL/GenBank/DDBJ whole genome shotgun (WGS) entry which is preliminary data.</text>
</comment>
<accession>A0A5B0QLW1</accession>
<evidence type="ECO:0000313" key="3">
    <source>
        <dbReference type="EMBL" id="KAA1129338.1"/>
    </source>
</evidence>